<comment type="caution">
    <text evidence="11">The sequence shown here is derived from an EMBL/GenBank/DDBJ whole genome shotgun (WGS) entry which is preliminary data.</text>
</comment>
<dbReference type="GO" id="GO:0004671">
    <property type="term" value="F:protein C-terminal S-isoprenylcysteine carboxyl O-methyltransferase activity"/>
    <property type="evidence" value="ECO:0007669"/>
    <property type="project" value="UniProtKB-EC"/>
</dbReference>
<reference evidence="11 12" key="2">
    <citation type="journal article" date="2012" name="Open Biol.">
        <title>Characteristics of nucleosomes and linker DNA regions on the genome of the basidiomycete Mixia osmundae revealed by mono- and dinucleosome mapping.</title>
        <authorList>
            <person name="Nishida H."/>
            <person name="Kondo S."/>
            <person name="Matsumoto T."/>
            <person name="Suzuki Y."/>
            <person name="Yoshikawa H."/>
            <person name="Taylor T.D."/>
            <person name="Sugiyama J."/>
        </authorList>
    </citation>
    <scope>NUCLEOTIDE SEQUENCE [LARGE SCALE GENOMIC DNA]</scope>
    <source>
        <strain evidence="12">CBS 9802 / IAM 14324 / JCM 22182 / KY 12970</strain>
    </source>
</reference>
<comment type="similarity">
    <text evidence="2 10">Belongs to the class VI-like SAM-binding methyltransferase superfamily. Isoprenylcysteine carboxyl methyltransferase family.</text>
</comment>
<feature type="transmembrane region" description="Helical" evidence="10">
    <location>
        <begin position="147"/>
        <end position="164"/>
    </location>
</feature>
<keyword evidence="9 10" id="KW-0472">Membrane</keyword>
<dbReference type="PANTHER" id="PTHR12714:SF9">
    <property type="entry name" value="PROTEIN-S-ISOPRENYLCYSTEINE O-METHYLTRANSFERASE"/>
    <property type="match status" value="1"/>
</dbReference>
<dbReference type="InterPro" id="IPR007269">
    <property type="entry name" value="ICMT_MeTrfase"/>
</dbReference>
<keyword evidence="8 10" id="KW-1133">Transmembrane helix</keyword>
<evidence type="ECO:0000256" key="5">
    <source>
        <dbReference type="ARBA" id="ARBA00022679"/>
    </source>
</evidence>
<evidence type="ECO:0000256" key="7">
    <source>
        <dbReference type="ARBA" id="ARBA00022692"/>
    </source>
</evidence>
<keyword evidence="7 10" id="KW-0812">Transmembrane</keyword>
<dbReference type="GO" id="GO:0005789">
    <property type="term" value="C:endoplasmic reticulum membrane"/>
    <property type="evidence" value="ECO:0007669"/>
    <property type="project" value="UniProtKB-SubCell"/>
</dbReference>
<dbReference type="eggNOG" id="KOG2628">
    <property type="taxonomic scope" value="Eukaryota"/>
</dbReference>
<dbReference type="GO" id="GO:0032259">
    <property type="term" value="P:methylation"/>
    <property type="evidence" value="ECO:0007669"/>
    <property type="project" value="UniProtKB-KW"/>
</dbReference>
<comment type="catalytic activity">
    <reaction evidence="10">
        <text>[protein]-C-terminal S-[(2E,6E)-farnesyl]-L-cysteine + S-adenosyl-L-methionine = [protein]-C-terminal S-[(2E,6E)-farnesyl]-L-cysteine methyl ester + S-adenosyl-L-homocysteine</text>
        <dbReference type="Rhea" id="RHEA:21672"/>
        <dbReference type="Rhea" id="RHEA-COMP:12125"/>
        <dbReference type="Rhea" id="RHEA-COMP:12126"/>
        <dbReference type="ChEBI" id="CHEBI:57856"/>
        <dbReference type="ChEBI" id="CHEBI:59789"/>
        <dbReference type="ChEBI" id="CHEBI:90510"/>
        <dbReference type="ChEBI" id="CHEBI:90511"/>
        <dbReference type="EC" id="2.1.1.100"/>
    </reaction>
</comment>
<dbReference type="Gene3D" id="1.20.120.1630">
    <property type="match status" value="1"/>
</dbReference>
<dbReference type="InterPro" id="IPR025770">
    <property type="entry name" value="PPMT_MeTrfase"/>
</dbReference>
<dbReference type="STRING" id="764103.G7E4Y9"/>
<evidence type="ECO:0000256" key="10">
    <source>
        <dbReference type="RuleBase" id="RU362022"/>
    </source>
</evidence>
<dbReference type="Proteomes" id="UP000009131">
    <property type="component" value="Unassembled WGS sequence"/>
</dbReference>
<keyword evidence="5" id="KW-0808">Transferase</keyword>
<dbReference type="AlphaFoldDB" id="G7E4Y9"/>
<dbReference type="Pfam" id="PF04140">
    <property type="entry name" value="ICMT"/>
    <property type="match status" value="1"/>
</dbReference>
<keyword evidence="10" id="KW-0256">Endoplasmic reticulum</keyword>
<dbReference type="PANTHER" id="PTHR12714">
    <property type="entry name" value="PROTEIN-S ISOPRENYLCYSTEINE O-METHYLTRANSFERASE"/>
    <property type="match status" value="1"/>
</dbReference>
<evidence type="ECO:0000313" key="11">
    <source>
        <dbReference type="EMBL" id="GAA97899.1"/>
    </source>
</evidence>
<accession>G7E4Y9</accession>
<name>G7E4Y9_MIXOS</name>
<evidence type="ECO:0000256" key="3">
    <source>
        <dbReference type="ARBA" id="ARBA00012151"/>
    </source>
</evidence>
<feature type="transmembrane region" description="Helical" evidence="10">
    <location>
        <begin position="41"/>
        <end position="63"/>
    </location>
</feature>
<protein>
    <recommendedName>
        <fullName evidence="3 10">Protein-S-isoprenylcysteine O-methyltransferase</fullName>
        <ecNumber evidence="3 10">2.1.1.100</ecNumber>
    </recommendedName>
</protein>
<evidence type="ECO:0000256" key="4">
    <source>
        <dbReference type="ARBA" id="ARBA00022603"/>
    </source>
</evidence>
<dbReference type="EMBL" id="BABT02000146">
    <property type="protein sequence ID" value="GAA97899.1"/>
    <property type="molecule type" value="Genomic_DNA"/>
</dbReference>
<evidence type="ECO:0000313" key="12">
    <source>
        <dbReference type="Proteomes" id="UP000009131"/>
    </source>
</evidence>
<proteinExistence type="inferred from homology"/>
<evidence type="ECO:0000256" key="1">
    <source>
        <dbReference type="ARBA" id="ARBA00004141"/>
    </source>
</evidence>
<gene>
    <name evidence="11" type="primary">Mo04579</name>
    <name evidence="11" type="ORF">E5Q_04579</name>
</gene>
<keyword evidence="12" id="KW-1185">Reference proteome</keyword>
<dbReference type="OrthoDB" id="422086at2759"/>
<feature type="transmembrane region" description="Helical" evidence="10">
    <location>
        <begin position="207"/>
        <end position="235"/>
    </location>
</feature>
<dbReference type="EC" id="2.1.1.100" evidence="3 10"/>
<reference evidence="11 12" key="1">
    <citation type="journal article" date="2011" name="J. Gen. Appl. Microbiol.">
        <title>Draft genome sequencing of the enigmatic basidiomycete Mixia osmundae.</title>
        <authorList>
            <person name="Nishida H."/>
            <person name="Nagatsuka Y."/>
            <person name="Sugiyama J."/>
        </authorList>
    </citation>
    <scope>NUCLEOTIDE SEQUENCE [LARGE SCALE GENOMIC DNA]</scope>
    <source>
        <strain evidence="12">CBS 9802 / IAM 14324 / JCM 22182 / KY 12970</strain>
    </source>
</reference>
<dbReference type="InParanoid" id="G7E4Y9"/>
<keyword evidence="6 10" id="KW-0949">S-adenosyl-L-methionine</keyword>
<organism evidence="11 12">
    <name type="scientific">Mixia osmundae (strain CBS 9802 / IAM 14324 / JCM 22182 / KY 12970)</name>
    <dbReference type="NCBI Taxonomy" id="764103"/>
    <lineage>
        <taxon>Eukaryota</taxon>
        <taxon>Fungi</taxon>
        <taxon>Dikarya</taxon>
        <taxon>Basidiomycota</taxon>
        <taxon>Pucciniomycotina</taxon>
        <taxon>Mixiomycetes</taxon>
        <taxon>Mixiales</taxon>
        <taxon>Mixiaceae</taxon>
        <taxon>Mixia</taxon>
    </lineage>
</organism>
<dbReference type="HOGENOM" id="CLU_065200_0_2_1"/>
<dbReference type="OMA" id="GMVPQVW"/>
<dbReference type="FunCoup" id="G7E4Y9">
    <property type="interactions" value="233"/>
</dbReference>
<keyword evidence="4 10" id="KW-0489">Methyltransferase</keyword>
<evidence type="ECO:0000256" key="6">
    <source>
        <dbReference type="ARBA" id="ARBA00022691"/>
    </source>
</evidence>
<comment type="subcellular location">
    <subcellularLocation>
        <location evidence="10">Endoplasmic reticulum membrane</location>
        <topology evidence="10">Multi-pass membrane protein</topology>
    </subcellularLocation>
    <subcellularLocation>
        <location evidence="1">Membrane</location>
        <topology evidence="1">Multi-pass membrane protein</topology>
    </subcellularLocation>
</comment>
<dbReference type="RefSeq" id="XP_014566067.1">
    <property type="nucleotide sequence ID" value="XM_014710581.1"/>
</dbReference>
<evidence type="ECO:0000256" key="9">
    <source>
        <dbReference type="ARBA" id="ARBA00023136"/>
    </source>
</evidence>
<sequence length="269" mass="29439">MAEGSTRTAETAGAPSPAVQATPRRLYPLTSFESTPANVSAFSFVLGLIFTYGLVTLCSTPAIDSDHVSRWSQVLASRQLGAYLAAWSAFHMLEFQTTAIYNSGLCSVSSFLLNNGAAYHIAHLAGLAEHVLETLLLPHGLLEWKRSMIIVIFGGAVVLISQFARSCAMIQAASNFSHAVARSKRDGHVLVSHGIYAYSRHPSYAAFFYWAVGTQILLGNPIAAVAFAITLYRFFAMRIIGEEKHLVEFFGQQYVDYRARVPTLLPFLP</sequence>
<comment type="caution">
    <text evidence="10">Lacks conserved residue(s) required for the propagation of feature annotation.</text>
</comment>
<dbReference type="PROSITE" id="PS51564">
    <property type="entry name" value="SAM_ICMT"/>
    <property type="match status" value="1"/>
</dbReference>
<evidence type="ECO:0000256" key="2">
    <source>
        <dbReference type="ARBA" id="ARBA00009140"/>
    </source>
</evidence>
<evidence type="ECO:0000256" key="8">
    <source>
        <dbReference type="ARBA" id="ARBA00022989"/>
    </source>
</evidence>